<dbReference type="Gene3D" id="3.40.50.720">
    <property type="entry name" value="NAD(P)-binding Rossmann-like Domain"/>
    <property type="match status" value="1"/>
</dbReference>
<evidence type="ECO:0000313" key="4">
    <source>
        <dbReference type="Proteomes" id="UP000253083"/>
    </source>
</evidence>
<dbReference type="PRINTS" id="PR01713">
    <property type="entry name" value="NUCEPIMERASE"/>
</dbReference>
<dbReference type="SUPFAM" id="SSF51735">
    <property type="entry name" value="NAD(P)-binding Rossmann-fold domains"/>
    <property type="match status" value="1"/>
</dbReference>
<dbReference type="OrthoDB" id="9803010at2"/>
<feature type="domain" description="NAD-dependent epimerase/dehydratase" evidence="2">
    <location>
        <begin position="3"/>
        <end position="250"/>
    </location>
</feature>
<dbReference type="PANTHER" id="PTHR43574">
    <property type="entry name" value="EPIMERASE-RELATED"/>
    <property type="match status" value="1"/>
</dbReference>
<dbReference type="Proteomes" id="UP000253083">
    <property type="component" value="Unassembled WGS sequence"/>
</dbReference>
<organism evidence="3 4">
    <name type="scientific">Arenicella xantha</name>
    <dbReference type="NCBI Taxonomy" id="644221"/>
    <lineage>
        <taxon>Bacteria</taxon>
        <taxon>Pseudomonadati</taxon>
        <taxon>Pseudomonadota</taxon>
        <taxon>Gammaproteobacteria</taxon>
        <taxon>Arenicellales</taxon>
        <taxon>Arenicellaceae</taxon>
        <taxon>Arenicella</taxon>
    </lineage>
</organism>
<keyword evidence="4" id="KW-1185">Reference proteome</keyword>
<dbReference type="AlphaFoldDB" id="A0A395JL33"/>
<evidence type="ECO:0000259" key="2">
    <source>
        <dbReference type="Pfam" id="PF01370"/>
    </source>
</evidence>
<protein>
    <submittedName>
        <fullName evidence="3">UDP-glucuronate 4-epimerase</fullName>
    </submittedName>
</protein>
<sequence>MHILVTGAAGFIGADLSLKLLSAGHTVVGLDNFNDYYDVSLKRARIAEIGKHSAAENFTLVEADIVARPKMQSLFEEQQFDVVVHLAAQAGVRYSIENPQSYIDSNLVGFGNILEGCRQARVGHLVYASSSSVYGANKNFPFSEDDRVDNPVSLYAATKKANELMAHSYVDLYGFRCTGLRFFTVYGPWGRPDMAPFRFASRMLNGEPIPVYNQGNMIRDFTYIDDITEGVRRIAESTSATEPYAVYNIGRGEPVQLMEFIALMAKHLGVEPNINFLPMQDGDVPRTMANTERLQRDFGYNPCISIDQGLAKFASWFRRYYG</sequence>
<dbReference type="RefSeq" id="WP_113954265.1">
    <property type="nucleotide sequence ID" value="NZ_QNRT01000002.1"/>
</dbReference>
<gene>
    <name evidence="3" type="ORF">DFR28_102933</name>
</gene>
<proteinExistence type="predicted"/>
<keyword evidence="1" id="KW-0520">NAD</keyword>
<comment type="caution">
    <text evidence="3">The sequence shown here is derived from an EMBL/GenBank/DDBJ whole genome shotgun (WGS) entry which is preliminary data.</text>
</comment>
<dbReference type="InParanoid" id="A0A395JL33"/>
<dbReference type="EMBL" id="QNRT01000002">
    <property type="protein sequence ID" value="RBP51503.1"/>
    <property type="molecule type" value="Genomic_DNA"/>
</dbReference>
<dbReference type="InterPro" id="IPR036291">
    <property type="entry name" value="NAD(P)-bd_dom_sf"/>
</dbReference>
<dbReference type="Pfam" id="PF01370">
    <property type="entry name" value="Epimerase"/>
    <property type="match status" value="1"/>
</dbReference>
<reference evidence="3 4" key="1">
    <citation type="submission" date="2018-06" db="EMBL/GenBank/DDBJ databases">
        <title>Genomic Encyclopedia of Type Strains, Phase IV (KMG-IV): sequencing the most valuable type-strain genomes for metagenomic binning, comparative biology and taxonomic classification.</title>
        <authorList>
            <person name="Goeker M."/>
        </authorList>
    </citation>
    <scope>NUCLEOTIDE SEQUENCE [LARGE SCALE GENOMIC DNA]</scope>
    <source>
        <strain evidence="3 4">DSM 24032</strain>
    </source>
</reference>
<accession>A0A395JL33</accession>
<evidence type="ECO:0000256" key="1">
    <source>
        <dbReference type="ARBA" id="ARBA00023027"/>
    </source>
</evidence>
<evidence type="ECO:0000313" key="3">
    <source>
        <dbReference type="EMBL" id="RBP51503.1"/>
    </source>
</evidence>
<name>A0A395JL33_9GAMM</name>
<dbReference type="InterPro" id="IPR001509">
    <property type="entry name" value="Epimerase_deHydtase"/>
</dbReference>